<dbReference type="Gene3D" id="1.10.510.10">
    <property type="entry name" value="Transferase(Phosphotransferase) domain 1"/>
    <property type="match status" value="1"/>
</dbReference>
<sequence>MDSDRWQRLQNALGAAVDCPVDQRPALIDRLCAGDQGFRSELESLVREWDADPGFLERPPDIGAPTFELPEDADPLLGCGVGAWTIVRRIGSGGMGSVYLAERSDGGFAQQAAIKIIARGLESADLVARFTTERRILAALDHPNIATLLDGGVTADGRPWFAMPYLEGAQPLDAWCDDRRLPLAGRIDLLRQVCGAAQFAHQNLVVHRDIKPANILVTPQGTPMLMDFGIAKLLDRPGQDQTATQIYTPQYASPEQRSGAPVTTASDIYQLGILCYRLFCGELPFDGNGQAADANAAKPSERVTAAAAELRGETEHGLRRRLRGDLDTICLHALRFDPQRRYRSAEGLSDDLKLHLRGLPVDARPDTFLYRAGKFLNRNRWSASLTVLLIAVALGFGVFASQTASRIALQSDALRTERDRAEITAQFLTRLFEQADPTRAQRDITAGEMLQRGLELLQDSDTLRDGERAAVLTAVGGAYQARGEWDRARSVLADAVETGRRAGLSGKPRSNSLLELSKVEYRLENYAASERLARQALAALDGALDVEPNDRTSALNQIALALSDQDRLDEAAVLLEQVVALRRSQPGADTDQNLSASLNNLGMTYMELNRLDRAEAAFVDSLAIIERRFGPQHPYGAFVRGGRASLHEQRGDLELARKDLQDAERIATSTLDEGHPFIAEVRQRLERMSPGGDSP</sequence>
<evidence type="ECO:0000256" key="5">
    <source>
        <dbReference type="PROSITE-ProRule" id="PRU10141"/>
    </source>
</evidence>
<dbReference type="Gene3D" id="3.30.200.20">
    <property type="entry name" value="Phosphorylase Kinase, domain 1"/>
    <property type="match status" value="1"/>
</dbReference>
<dbReference type="EMBL" id="CP060719">
    <property type="protein sequence ID" value="QNN70718.1"/>
    <property type="molecule type" value="Genomic_DNA"/>
</dbReference>
<evidence type="ECO:0000256" key="6">
    <source>
        <dbReference type="SAM" id="Coils"/>
    </source>
</evidence>
<keyword evidence="10" id="KW-1185">Reference proteome</keyword>
<reference evidence="9 10" key="1">
    <citation type="submission" date="2020-08" db="EMBL/GenBank/DDBJ databases">
        <title>Genome sequence of Thermomonas carbonis KCTC 42013T.</title>
        <authorList>
            <person name="Hyun D.-W."/>
            <person name="Bae J.-W."/>
        </authorList>
    </citation>
    <scope>NUCLEOTIDE SEQUENCE [LARGE SCALE GENOMIC DNA]</scope>
    <source>
        <strain evidence="9 10">KCTC 42013</strain>
    </source>
</reference>
<dbReference type="InterPro" id="IPR000719">
    <property type="entry name" value="Prot_kinase_dom"/>
</dbReference>
<protein>
    <submittedName>
        <fullName evidence="9">Protein kinase</fullName>
    </submittedName>
</protein>
<dbReference type="RefSeq" id="WP_187553234.1">
    <property type="nucleotide sequence ID" value="NZ_BMZL01000001.1"/>
</dbReference>
<feature type="binding site" evidence="5">
    <location>
        <position position="115"/>
    </location>
    <ligand>
        <name>ATP</name>
        <dbReference type="ChEBI" id="CHEBI:30616"/>
    </ligand>
</feature>
<keyword evidence="6" id="KW-0175">Coiled coil</keyword>
<dbReference type="PROSITE" id="PS00107">
    <property type="entry name" value="PROTEIN_KINASE_ATP"/>
    <property type="match status" value="1"/>
</dbReference>
<organism evidence="9 10">
    <name type="scientific">Thermomonas carbonis</name>
    <dbReference type="NCBI Taxonomy" id="1463158"/>
    <lineage>
        <taxon>Bacteria</taxon>
        <taxon>Pseudomonadati</taxon>
        <taxon>Pseudomonadota</taxon>
        <taxon>Gammaproteobacteria</taxon>
        <taxon>Lysobacterales</taxon>
        <taxon>Lysobacteraceae</taxon>
        <taxon>Thermomonas</taxon>
    </lineage>
</organism>
<dbReference type="InterPro" id="IPR008271">
    <property type="entry name" value="Ser/Thr_kinase_AS"/>
</dbReference>
<evidence type="ECO:0000256" key="3">
    <source>
        <dbReference type="ARBA" id="ARBA00022777"/>
    </source>
</evidence>
<dbReference type="GO" id="GO:0005524">
    <property type="term" value="F:ATP binding"/>
    <property type="evidence" value="ECO:0007669"/>
    <property type="project" value="UniProtKB-UniRule"/>
</dbReference>
<evidence type="ECO:0000256" key="7">
    <source>
        <dbReference type="SAM" id="Phobius"/>
    </source>
</evidence>
<dbReference type="PROSITE" id="PS50011">
    <property type="entry name" value="PROTEIN_KINASE_DOM"/>
    <property type="match status" value="1"/>
</dbReference>
<keyword evidence="7" id="KW-1133">Transmembrane helix</keyword>
<dbReference type="PANTHER" id="PTHR43289">
    <property type="entry name" value="MITOGEN-ACTIVATED PROTEIN KINASE KINASE KINASE 20-RELATED"/>
    <property type="match status" value="1"/>
</dbReference>
<dbReference type="SMART" id="SM00220">
    <property type="entry name" value="S_TKc"/>
    <property type="match status" value="1"/>
</dbReference>
<dbReference type="KEGG" id="tcn:H9L16_03660"/>
<dbReference type="Pfam" id="PF13374">
    <property type="entry name" value="TPR_10"/>
    <property type="match status" value="1"/>
</dbReference>
<keyword evidence="3 9" id="KW-0418">Kinase</keyword>
<dbReference type="Gene3D" id="1.25.40.10">
    <property type="entry name" value="Tetratricopeptide repeat domain"/>
    <property type="match status" value="2"/>
</dbReference>
<dbReference type="Proteomes" id="UP000515804">
    <property type="component" value="Chromosome"/>
</dbReference>
<dbReference type="SUPFAM" id="SSF48452">
    <property type="entry name" value="TPR-like"/>
    <property type="match status" value="2"/>
</dbReference>
<dbReference type="PANTHER" id="PTHR43289:SF34">
    <property type="entry name" value="SERINE_THREONINE-PROTEIN KINASE YBDM-RELATED"/>
    <property type="match status" value="1"/>
</dbReference>
<dbReference type="SMART" id="SM00028">
    <property type="entry name" value="TPR"/>
    <property type="match status" value="3"/>
</dbReference>
<dbReference type="InterPro" id="IPR011009">
    <property type="entry name" value="Kinase-like_dom_sf"/>
</dbReference>
<name>A0A7G9SS93_9GAMM</name>
<evidence type="ECO:0000256" key="2">
    <source>
        <dbReference type="ARBA" id="ARBA00022741"/>
    </source>
</evidence>
<dbReference type="CDD" id="cd14014">
    <property type="entry name" value="STKc_PknB_like"/>
    <property type="match status" value="1"/>
</dbReference>
<dbReference type="AlphaFoldDB" id="A0A7G9SS93"/>
<keyword evidence="2 5" id="KW-0547">Nucleotide-binding</keyword>
<feature type="coiled-coil region" evidence="6">
    <location>
        <begin position="646"/>
        <end position="673"/>
    </location>
</feature>
<keyword evidence="1" id="KW-0808">Transferase</keyword>
<dbReference type="InterPro" id="IPR019734">
    <property type="entry name" value="TPR_rpt"/>
</dbReference>
<dbReference type="SUPFAM" id="SSF56112">
    <property type="entry name" value="Protein kinase-like (PK-like)"/>
    <property type="match status" value="1"/>
</dbReference>
<accession>A0A7G9SS93</accession>
<dbReference type="GO" id="GO:0004674">
    <property type="term" value="F:protein serine/threonine kinase activity"/>
    <property type="evidence" value="ECO:0007669"/>
    <property type="project" value="TreeGrafter"/>
</dbReference>
<evidence type="ECO:0000313" key="9">
    <source>
        <dbReference type="EMBL" id="QNN70718.1"/>
    </source>
</evidence>
<evidence type="ECO:0000256" key="1">
    <source>
        <dbReference type="ARBA" id="ARBA00022679"/>
    </source>
</evidence>
<dbReference type="Pfam" id="PF00069">
    <property type="entry name" value="Pkinase"/>
    <property type="match status" value="1"/>
</dbReference>
<evidence type="ECO:0000256" key="4">
    <source>
        <dbReference type="ARBA" id="ARBA00022840"/>
    </source>
</evidence>
<keyword evidence="7" id="KW-0472">Membrane</keyword>
<keyword evidence="7" id="KW-0812">Transmembrane</keyword>
<dbReference type="Pfam" id="PF13424">
    <property type="entry name" value="TPR_12"/>
    <property type="match status" value="1"/>
</dbReference>
<gene>
    <name evidence="9" type="ORF">H9L16_03660</name>
</gene>
<feature type="domain" description="Protein kinase" evidence="8">
    <location>
        <begin position="84"/>
        <end position="354"/>
    </location>
</feature>
<dbReference type="InterPro" id="IPR011990">
    <property type="entry name" value="TPR-like_helical_dom_sf"/>
</dbReference>
<dbReference type="InterPro" id="IPR017441">
    <property type="entry name" value="Protein_kinase_ATP_BS"/>
</dbReference>
<proteinExistence type="predicted"/>
<keyword evidence="4 5" id="KW-0067">ATP-binding</keyword>
<evidence type="ECO:0000259" key="8">
    <source>
        <dbReference type="PROSITE" id="PS50011"/>
    </source>
</evidence>
<feature type="transmembrane region" description="Helical" evidence="7">
    <location>
        <begin position="381"/>
        <end position="400"/>
    </location>
</feature>
<dbReference type="PROSITE" id="PS00108">
    <property type="entry name" value="PROTEIN_KINASE_ST"/>
    <property type="match status" value="1"/>
</dbReference>
<evidence type="ECO:0000313" key="10">
    <source>
        <dbReference type="Proteomes" id="UP000515804"/>
    </source>
</evidence>